<proteinExistence type="predicted"/>
<protein>
    <submittedName>
        <fullName evidence="2">AMP-binding protein</fullName>
    </submittedName>
</protein>
<dbReference type="InterPro" id="IPR020845">
    <property type="entry name" value="AMP-binding_CS"/>
</dbReference>
<dbReference type="EMBL" id="JBHRSD010000010">
    <property type="protein sequence ID" value="MFC3031835.1"/>
    <property type="molecule type" value="Genomic_DNA"/>
</dbReference>
<keyword evidence="3" id="KW-1185">Reference proteome</keyword>
<dbReference type="InterPro" id="IPR000873">
    <property type="entry name" value="AMP-dep_synth/lig_dom"/>
</dbReference>
<dbReference type="Gene3D" id="3.40.50.12780">
    <property type="entry name" value="N-terminal domain of ligase-like"/>
    <property type="match status" value="1"/>
</dbReference>
<dbReference type="SUPFAM" id="SSF56801">
    <property type="entry name" value="Acetyl-CoA synthetase-like"/>
    <property type="match status" value="1"/>
</dbReference>
<comment type="caution">
    <text evidence="2">The sequence shown here is derived from an EMBL/GenBank/DDBJ whole genome shotgun (WGS) entry which is preliminary data.</text>
</comment>
<evidence type="ECO:0000313" key="2">
    <source>
        <dbReference type="EMBL" id="MFC3031835.1"/>
    </source>
</evidence>
<dbReference type="PANTHER" id="PTHR43767">
    <property type="entry name" value="LONG-CHAIN-FATTY-ACID--COA LIGASE"/>
    <property type="match status" value="1"/>
</dbReference>
<accession>A0ABV7CH08</accession>
<dbReference type="PANTHER" id="PTHR43767:SF1">
    <property type="entry name" value="NONRIBOSOMAL PEPTIDE SYNTHASE PES1 (EUROFUNG)-RELATED"/>
    <property type="match status" value="1"/>
</dbReference>
<gene>
    <name evidence="2" type="ORF">ACFOEE_04830</name>
</gene>
<dbReference type="InterPro" id="IPR050237">
    <property type="entry name" value="ATP-dep_AMP-bd_enzyme"/>
</dbReference>
<dbReference type="Proteomes" id="UP001595453">
    <property type="component" value="Unassembled WGS sequence"/>
</dbReference>
<dbReference type="PROSITE" id="PS00455">
    <property type="entry name" value="AMP_BINDING"/>
    <property type="match status" value="1"/>
</dbReference>
<organism evidence="2 3">
    <name type="scientific">Pseudoalteromonas fenneropenaei</name>
    <dbReference type="NCBI Taxonomy" id="1737459"/>
    <lineage>
        <taxon>Bacteria</taxon>
        <taxon>Pseudomonadati</taxon>
        <taxon>Pseudomonadota</taxon>
        <taxon>Gammaproteobacteria</taxon>
        <taxon>Alteromonadales</taxon>
        <taxon>Pseudoalteromonadaceae</taxon>
        <taxon>Pseudoalteromonas</taxon>
    </lineage>
</organism>
<dbReference type="InterPro" id="IPR042099">
    <property type="entry name" value="ANL_N_sf"/>
</dbReference>
<dbReference type="RefSeq" id="WP_377121471.1">
    <property type="nucleotide sequence ID" value="NZ_JBHRSD010000010.1"/>
</dbReference>
<evidence type="ECO:0000313" key="3">
    <source>
        <dbReference type="Proteomes" id="UP001595453"/>
    </source>
</evidence>
<dbReference type="Pfam" id="PF00501">
    <property type="entry name" value="AMP-binding"/>
    <property type="match status" value="1"/>
</dbReference>
<evidence type="ECO:0000259" key="1">
    <source>
        <dbReference type="Pfam" id="PF00501"/>
    </source>
</evidence>
<name>A0ABV7CH08_9GAMM</name>
<feature type="domain" description="AMP-dependent synthetase/ligase" evidence="1">
    <location>
        <begin position="7"/>
        <end position="341"/>
    </location>
</feature>
<reference evidence="3" key="1">
    <citation type="journal article" date="2019" name="Int. J. Syst. Evol. Microbiol.">
        <title>The Global Catalogue of Microorganisms (GCM) 10K type strain sequencing project: providing services to taxonomists for standard genome sequencing and annotation.</title>
        <authorList>
            <consortium name="The Broad Institute Genomics Platform"/>
            <consortium name="The Broad Institute Genome Sequencing Center for Infectious Disease"/>
            <person name="Wu L."/>
            <person name="Ma J."/>
        </authorList>
    </citation>
    <scope>NUCLEOTIDE SEQUENCE [LARGE SCALE GENOMIC DNA]</scope>
    <source>
        <strain evidence="3">KCTC 42730</strain>
    </source>
</reference>
<sequence length="468" mass="52394">MNQSLICERFPERVAVISENGLEVTYRQLRGEIESVAKYLAPRSVIFIQGENHFQSLLYYLAALESGVVPLMLSHELSELRLQELVDTYQPRYIVRLAERELAGFVEKVRHDGYVLLESERVQSQTIHPELAFLATTSGTTGSPKLVRYTRKNLLANAADIATYLSLDENERAILHLPIHYSFGLSIINSHLYVGASIVLTRKTVMQKEFWDEMRRHRVTSFSGVPFHYETLVRLKLAELALPDLKTFTLAGGRLSESKMALFAKQCLDLGLQFWPMYGQTEASPRISYLEPDFVMAKLGSIGKAVPSGKLWIRSESGQDITATGAIGELVYEGENVCLGYAQTLADLSLGDEKCGVLFTGDLAKADEEGFFYLQGRIKRFIKVFGKRVSLDHVEQMLVGMGLQVLVGGTDDKLVVGIVDEGQLDTTTLRKQIAELVHVNFTAITIKPFSAFPRLENGKVNYQCLLTK</sequence>